<dbReference type="GO" id="GO:0070402">
    <property type="term" value="F:NADPH binding"/>
    <property type="evidence" value="ECO:0007669"/>
    <property type="project" value="TreeGrafter"/>
</dbReference>
<evidence type="ECO:0000259" key="3">
    <source>
        <dbReference type="SMART" id="SM00829"/>
    </source>
</evidence>
<accession>A0A271LL03</accession>
<gene>
    <name evidence="4" type="ORF">CIT26_15715</name>
</gene>
<keyword evidence="2" id="KW-0560">Oxidoreductase</keyword>
<proteinExistence type="predicted"/>
<dbReference type="Pfam" id="PF08240">
    <property type="entry name" value="ADH_N"/>
    <property type="match status" value="1"/>
</dbReference>
<dbReference type="EMBL" id="NPKJ01000047">
    <property type="protein sequence ID" value="PAQ08822.1"/>
    <property type="molecule type" value="Genomic_DNA"/>
</dbReference>
<keyword evidence="1" id="KW-0521">NADP</keyword>
<dbReference type="PANTHER" id="PTHR48106:SF18">
    <property type="entry name" value="QUINONE OXIDOREDUCTASE PIG3"/>
    <property type="match status" value="1"/>
</dbReference>
<reference evidence="4 5" key="1">
    <citation type="submission" date="2017-08" db="EMBL/GenBank/DDBJ databases">
        <title>Mesorhizobium wenxinae sp. nov., a novel rhizobial species isolated from root nodules of chickpea (Cicer arietinum L.).</title>
        <authorList>
            <person name="Zhang J."/>
        </authorList>
    </citation>
    <scope>NUCLEOTIDE SEQUENCE [LARGE SCALE GENOMIC DNA]</scope>
    <source>
        <strain evidence="4 5">SDW018</strain>
    </source>
</reference>
<dbReference type="OrthoDB" id="9787435at2"/>
<name>A0A271LL03_9HYPH</name>
<dbReference type="InterPro" id="IPR013154">
    <property type="entry name" value="ADH-like_N"/>
</dbReference>
<dbReference type="Proteomes" id="UP000216442">
    <property type="component" value="Unassembled WGS sequence"/>
</dbReference>
<dbReference type="InterPro" id="IPR013149">
    <property type="entry name" value="ADH-like_C"/>
</dbReference>
<organism evidence="4 5">
    <name type="scientific">Mesorhizobium temperatum</name>
    <dbReference type="NCBI Taxonomy" id="241416"/>
    <lineage>
        <taxon>Bacteria</taxon>
        <taxon>Pseudomonadati</taxon>
        <taxon>Pseudomonadota</taxon>
        <taxon>Alphaproteobacteria</taxon>
        <taxon>Hyphomicrobiales</taxon>
        <taxon>Phyllobacteriaceae</taxon>
        <taxon>Mesorhizobium</taxon>
    </lineage>
</organism>
<dbReference type="PANTHER" id="PTHR48106">
    <property type="entry name" value="QUINONE OXIDOREDUCTASE PIG3-RELATED"/>
    <property type="match status" value="1"/>
</dbReference>
<dbReference type="SUPFAM" id="SSF50129">
    <property type="entry name" value="GroES-like"/>
    <property type="match status" value="1"/>
</dbReference>
<dbReference type="AlphaFoldDB" id="A0A271LL03"/>
<evidence type="ECO:0000256" key="1">
    <source>
        <dbReference type="ARBA" id="ARBA00022857"/>
    </source>
</evidence>
<evidence type="ECO:0000256" key="2">
    <source>
        <dbReference type="ARBA" id="ARBA00023002"/>
    </source>
</evidence>
<dbReference type="SUPFAM" id="SSF51735">
    <property type="entry name" value="NAD(P)-binding Rossmann-fold domains"/>
    <property type="match status" value="1"/>
</dbReference>
<evidence type="ECO:0000313" key="5">
    <source>
        <dbReference type="Proteomes" id="UP000216442"/>
    </source>
</evidence>
<dbReference type="Gene3D" id="3.90.180.10">
    <property type="entry name" value="Medium-chain alcohol dehydrogenases, catalytic domain"/>
    <property type="match status" value="1"/>
</dbReference>
<feature type="domain" description="Enoyl reductase (ER)" evidence="3">
    <location>
        <begin position="34"/>
        <end position="347"/>
    </location>
</feature>
<keyword evidence="5" id="KW-1185">Reference proteome</keyword>
<evidence type="ECO:0000313" key="4">
    <source>
        <dbReference type="EMBL" id="PAQ08822.1"/>
    </source>
</evidence>
<dbReference type="Gene3D" id="3.40.50.720">
    <property type="entry name" value="NAD(P)-binding Rossmann-like Domain"/>
    <property type="match status" value="1"/>
</dbReference>
<dbReference type="GO" id="GO:0016651">
    <property type="term" value="F:oxidoreductase activity, acting on NAD(P)H"/>
    <property type="evidence" value="ECO:0007669"/>
    <property type="project" value="TreeGrafter"/>
</dbReference>
<dbReference type="SMART" id="SM00829">
    <property type="entry name" value="PKS_ER"/>
    <property type="match status" value="1"/>
</dbReference>
<dbReference type="InterPro" id="IPR020843">
    <property type="entry name" value="ER"/>
</dbReference>
<protein>
    <recommendedName>
        <fullName evidence="3">Enoyl reductase (ER) domain-containing protein</fullName>
    </recommendedName>
</protein>
<dbReference type="InterPro" id="IPR036291">
    <property type="entry name" value="NAD(P)-bd_dom_sf"/>
</dbReference>
<sequence>MQTPCLRSGRVQIAWPDRPLLETAMKAVVFDAIGSPQDVLYLGDVPMPRIGDGEVLLRMVSASINPGDFLFIQNLYPEPKKPHFPRQIAGNHGAGIVEAVGANVALKPGTLVAFSYYNSWAEYAAVPAAWLIPLPAGYPVERAGQMVNPITAWDLLADSRVQPGQWLAVTAGYSSVSTMVMQFAQRRGINVIALVRRSRDRLDLKGLGATAILDLSGLKVGIREAIMDMTDGAGLNGIIDNVGGPVSGELIRTLAMGGQMVINGGMSTERFELHNFDVLLSGLEIRANIYRYFFSPPVEADRPVLREIVDIFGQPDFHVPVGGIHPLAEFELAVTNSLDRADLGKQIFGM</sequence>
<dbReference type="InterPro" id="IPR011032">
    <property type="entry name" value="GroES-like_sf"/>
</dbReference>
<dbReference type="Pfam" id="PF00107">
    <property type="entry name" value="ADH_zinc_N"/>
    <property type="match status" value="1"/>
</dbReference>
<comment type="caution">
    <text evidence="4">The sequence shown here is derived from an EMBL/GenBank/DDBJ whole genome shotgun (WGS) entry which is preliminary data.</text>
</comment>